<dbReference type="InterPro" id="IPR011230">
    <property type="entry name" value="PAP14/16/28/29"/>
</dbReference>
<keyword evidence="1" id="KW-0472">Membrane</keyword>
<keyword evidence="4" id="KW-1185">Reference proteome</keyword>
<accession>A0A0K9P2E3</accession>
<evidence type="ECO:0000313" key="4">
    <source>
        <dbReference type="Proteomes" id="UP000036987"/>
    </source>
</evidence>
<evidence type="ECO:0000259" key="2">
    <source>
        <dbReference type="Pfam" id="PF00149"/>
    </source>
</evidence>
<evidence type="ECO:0000313" key="3">
    <source>
        <dbReference type="EMBL" id="KMZ62385.1"/>
    </source>
</evidence>
<feature type="domain" description="Calcineurin-like phosphoesterase" evidence="2">
    <location>
        <begin position="61"/>
        <end position="311"/>
    </location>
</feature>
<reference evidence="4" key="1">
    <citation type="journal article" date="2016" name="Nature">
        <title>The genome of the seagrass Zostera marina reveals angiosperm adaptation to the sea.</title>
        <authorList>
            <person name="Olsen J.L."/>
            <person name="Rouze P."/>
            <person name="Verhelst B."/>
            <person name="Lin Y.-C."/>
            <person name="Bayer T."/>
            <person name="Collen J."/>
            <person name="Dattolo E."/>
            <person name="De Paoli E."/>
            <person name="Dittami S."/>
            <person name="Maumus F."/>
            <person name="Michel G."/>
            <person name="Kersting A."/>
            <person name="Lauritano C."/>
            <person name="Lohaus R."/>
            <person name="Toepel M."/>
            <person name="Tonon T."/>
            <person name="Vanneste K."/>
            <person name="Amirebrahimi M."/>
            <person name="Brakel J."/>
            <person name="Bostroem C."/>
            <person name="Chovatia M."/>
            <person name="Grimwood J."/>
            <person name="Jenkins J.W."/>
            <person name="Jueterbock A."/>
            <person name="Mraz A."/>
            <person name="Stam W.T."/>
            <person name="Tice H."/>
            <person name="Bornberg-Bauer E."/>
            <person name="Green P.J."/>
            <person name="Pearson G.A."/>
            <person name="Procaccini G."/>
            <person name="Duarte C.M."/>
            <person name="Schmutz J."/>
            <person name="Reusch T.B.H."/>
            <person name="Van de Peer Y."/>
        </authorList>
    </citation>
    <scope>NUCLEOTIDE SEQUENCE [LARGE SCALE GENOMIC DNA]</scope>
    <source>
        <strain evidence="4">cv. Finnish</strain>
    </source>
</reference>
<name>A0A0K9P2E3_ZOSMR</name>
<comment type="caution">
    <text evidence="3">The sequence shown here is derived from an EMBL/GenBank/DDBJ whole genome shotgun (WGS) entry which is preliminary data.</text>
</comment>
<keyword evidence="1" id="KW-0812">Transmembrane</keyword>
<dbReference type="InterPro" id="IPR029052">
    <property type="entry name" value="Metallo-depent_PP-like"/>
</dbReference>
<gene>
    <name evidence="3" type="ORF">ZOSMA_46G00600</name>
</gene>
<dbReference type="CDD" id="cd07383">
    <property type="entry name" value="MPP_Dcr2"/>
    <property type="match status" value="1"/>
</dbReference>
<dbReference type="GO" id="GO:0016788">
    <property type="term" value="F:hydrolase activity, acting on ester bonds"/>
    <property type="evidence" value="ECO:0000318"/>
    <property type="project" value="GO_Central"/>
</dbReference>
<dbReference type="OMA" id="KGIWFCY"/>
<dbReference type="InterPro" id="IPR004843">
    <property type="entry name" value="Calcineurin-like_PHP"/>
</dbReference>
<sequence length="384" mass="43382">MEKDGDGGIRQCCKVIALIIFSTLSILPLHFFLLTTYNHVATPKVKRSALLPLRFRHDGTFKILQVADMHYGMGKISRCRDVLPSEFDRCSDINTTSFLRNMIHTEMPDLIVFTGDNIKGTADAAESLFSAFAPVIESRIPWAAILGNHDQESTMNREELMSLISLMDYSISQVNPYSEVPRKLVEIDGFGNYNIKIHGSFGSDMVNTSMLNLYLLDSGDRETVDGRQTYGWIKKSQLLWLSETSKQLQGTYVSPALAFFHIPIQEVRGLWYKEITGQFQEAVACSSVNTGVLDSLVAMGDVKAVFMGHDHLNDFCGDIDGIWFCYGGGVGYHAYGRAGWSRRVRVISAELGQKSQKRVKKIRTWKRLDDDFFTKIDEQVLWED</sequence>
<dbReference type="PANTHER" id="PTHR32440:SF2">
    <property type="entry name" value="INACTIVE PURPLE ACID PHOSPHATASE 28-RELATED"/>
    <property type="match status" value="1"/>
</dbReference>
<protein>
    <submittedName>
        <fullName evidence="3">Putative Phosphatase DCR2</fullName>
    </submittedName>
</protein>
<dbReference type="STRING" id="29655.A0A0K9P2E3"/>
<proteinExistence type="predicted"/>
<evidence type="ECO:0000256" key="1">
    <source>
        <dbReference type="SAM" id="Phobius"/>
    </source>
</evidence>
<dbReference type="EMBL" id="LFYR01001368">
    <property type="protein sequence ID" value="KMZ62385.1"/>
    <property type="molecule type" value="Genomic_DNA"/>
</dbReference>
<dbReference type="OrthoDB" id="783096at2759"/>
<dbReference type="PANTHER" id="PTHR32440">
    <property type="entry name" value="PHOSPHATASE DCR2-RELATED-RELATED"/>
    <property type="match status" value="1"/>
</dbReference>
<dbReference type="PIRSF" id="PIRSF030250">
    <property type="entry name" value="Ptase_At2g46880"/>
    <property type="match status" value="1"/>
</dbReference>
<dbReference type="Gene3D" id="3.60.21.10">
    <property type="match status" value="1"/>
</dbReference>
<dbReference type="Pfam" id="PF00149">
    <property type="entry name" value="Metallophos"/>
    <property type="match status" value="1"/>
</dbReference>
<organism evidence="3 4">
    <name type="scientific">Zostera marina</name>
    <name type="common">Eelgrass</name>
    <dbReference type="NCBI Taxonomy" id="29655"/>
    <lineage>
        <taxon>Eukaryota</taxon>
        <taxon>Viridiplantae</taxon>
        <taxon>Streptophyta</taxon>
        <taxon>Embryophyta</taxon>
        <taxon>Tracheophyta</taxon>
        <taxon>Spermatophyta</taxon>
        <taxon>Magnoliopsida</taxon>
        <taxon>Liliopsida</taxon>
        <taxon>Zosteraceae</taxon>
        <taxon>Zostera</taxon>
    </lineage>
</organism>
<keyword evidence="1" id="KW-1133">Transmembrane helix</keyword>
<dbReference type="Proteomes" id="UP000036987">
    <property type="component" value="Unassembled WGS sequence"/>
</dbReference>
<dbReference type="SUPFAM" id="SSF56300">
    <property type="entry name" value="Metallo-dependent phosphatases"/>
    <property type="match status" value="1"/>
</dbReference>
<feature type="transmembrane region" description="Helical" evidence="1">
    <location>
        <begin position="12"/>
        <end position="34"/>
    </location>
</feature>
<dbReference type="AlphaFoldDB" id="A0A0K9P2E3"/>